<feature type="domain" description="Thioredoxin" evidence="3">
    <location>
        <begin position="1"/>
        <end position="174"/>
    </location>
</feature>
<evidence type="ECO:0000313" key="5">
    <source>
        <dbReference type="Proteomes" id="UP000680348"/>
    </source>
</evidence>
<protein>
    <submittedName>
        <fullName evidence="4">DsbA family protein</fullName>
    </submittedName>
</protein>
<dbReference type="InterPro" id="IPR036249">
    <property type="entry name" value="Thioredoxin-like_sf"/>
</dbReference>
<comment type="similarity">
    <text evidence="2">Belongs to the thioredoxin family. DsbA subfamily.</text>
</comment>
<accession>A0A942E288</accession>
<gene>
    <name evidence="4" type="ORF">KEU06_26285</name>
</gene>
<dbReference type="RefSeq" id="WP_188257663.1">
    <property type="nucleotide sequence ID" value="NZ_JABVCF010000019.1"/>
</dbReference>
<dbReference type="InterPro" id="IPR013766">
    <property type="entry name" value="Thioredoxin_domain"/>
</dbReference>
<dbReference type="AlphaFoldDB" id="A0A942E288"/>
<dbReference type="PANTHER" id="PTHR13887">
    <property type="entry name" value="GLUTATHIONE S-TRANSFERASE KAPPA"/>
    <property type="match status" value="1"/>
</dbReference>
<sequence length="180" mass="19702">MSKLRVPVGPHDHIRGPANAAVTLVEYGDYQCPYCAAAHPVVRMLEGRYSSVLRLVYRHFPLVEVHPFAVIAAETAEYAGENGRFWEMHDAIFANNHRLSPQLLFALAGTLGLSQLGLRDSIEHSRHADKIQSDFMGGVRSGVNGTPTFFINGQRHDGGFNLPEMSAAVDDALQTVAPAH</sequence>
<dbReference type="Proteomes" id="UP000680348">
    <property type="component" value="Unassembled WGS sequence"/>
</dbReference>
<evidence type="ECO:0000259" key="3">
    <source>
        <dbReference type="PROSITE" id="PS51352"/>
    </source>
</evidence>
<proteinExistence type="inferred from homology"/>
<dbReference type="PROSITE" id="PS51352">
    <property type="entry name" value="THIOREDOXIN_2"/>
    <property type="match status" value="1"/>
</dbReference>
<comment type="function">
    <text evidence="1">May be required for disulfide bond formation in some proteins.</text>
</comment>
<dbReference type="EMBL" id="JAGWCR010000019">
    <property type="protein sequence ID" value="MBS3652111.1"/>
    <property type="molecule type" value="Genomic_DNA"/>
</dbReference>
<reference evidence="4" key="1">
    <citation type="submission" date="2021-04" db="EMBL/GenBank/DDBJ databases">
        <title>Pseudaminobacter soli sp. nov., isolated from paddy soil contaminated by heavy metals.</title>
        <authorList>
            <person name="Zhang K."/>
        </authorList>
    </citation>
    <scope>NUCLEOTIDE SEQUENCE</scope>
    <source>
        <strain evidence="4">19-2017</strain>
    </source>
</reference>
<dbReference type="PANTHER" id="PTHR13887:SF55">
    <property type="entry name" value="SLR0313 PROTEIN"/>
    <property type="match status" value="1"/>
</dbReference>
<evidence type="ECO:0000256" key="1">
    <source>
        <dbReference type="ARBA" id="ARBA00003565"/>
    </source>
</evidence>
<evidence type="ECO:0000313" key="4">
    <source>
        <dbReference type="EMBL" id="MBS3652111.1"/>
    </source>
</evidence>
<keyword evidence="5" id="KW-1185">Reference proteome</keyword>
<dbReference type="Pfam" id="PF13462">
    <property type="entry name" value="Thioredoxin_4"/>
    <property type="match status" value="1"/>
</dbReference>
<dbReference type="InterPro" id="IPR012336">
    <property type="entry name" value="Thioredoxin-like_fold"/>
</dbReference>
<dbReference type="SUPFAM" id="SSF52833">
    <property type="entry name" value="Thioredoxin-like"/>
    <property type="match status" value="1"/>
</dbReference>
<dbReference type="Gene3D" id="3.40.30.10">
    <property type="entry name" value="Glutaredoxin"/>
    <property type="match status" value="1"/>
</dbReference>
<comment type="caution">
    <text evidence="4">The sequence shown here is derived from an EMBL/GenBank/DDBJ whole genome shotgun (WGS) entry which is preliminary data.</text>
</comment>
<name>A0A942E288_9HYPH</name>
<evidence type="ECO:0000256" key="2">
    <source>
        <dbReference type="ARBA" id="ARBA00005791"/>
    </source>
</evidence>
<organism evidence="4 5">
    <name type="scientific">Pseudaminobacter soli</name>
    <name type="common">ex Zhang et al. 2022</name>
    <dbReference type="NCBI Taxonomy" id="2831468"/>
    <lineage>
        <taxon>Bacteria</taxon>
        <taxon>Pseudomonadati</taxon>
        <taxon>Pseudomonadota</taxon>
        <taxon>Alphaproteobacteria</taxon>
        <taxon>Hyphomicrobiales</taxon>
        <taxon>Phyllobacteriaceae</taxon>
        <taxon>Pseudaminobacter</taxon>
    </lineage>
</organism>